<dbReference type="EMBL" id="JBGFUD010003428">
    <property type="protein sequence ID" value="MFH4978701.1"/>
    <property type="molecule type" value="Genomic_DNA"/>
</dbReference>
<gene>
    <name evidence="5" type="ORF">AB6A40_005410</name>
</gene>
<evidence type="ECO:0000313" key="6">
    <source>
        <dbReference type="Proteomes" id="UP001608902"/>
    </source>
</evidence>
<comment type="similarity">
    <text evidence="1">Belongs to the universal ribosomal protein uL1 family.</text>
</comment>
<dbReference type="GO" id="GO:1990904">
    <property type="term" value="C:ribonucleoprotein complex"/>
    <property type="evidence" value="ECO:0007669"/>
    <property type="project" value="UniProtKB-KW"/>
</dbReference>
<name>A0ABD6EMP6_9BILA</name>
<keyword evidence="6" id="KW-1185">Reference proteome</keyword>
<dbReference type="AlphaFoldDB" id="A0ABD6EMP6"/>
<accession>A0ABD6EMP6</accession>
<sequence>MGGTILPLRGILKTRFPTKLNGGYGDNLPEMIENFKNGVKVNIRSDPVYPIWGLCDCVAGRLDMADVEVEENVAAIIRAICAHRNPALGPFINRLLLMVIPGTAHFAINIDKYVPVATEEQVEKLEKRQSRKKKKDTTKIDSEEASGNVAEISA</sequence>
<comment type="caution">
    <text evidence="5">The sequence shown here is derived from an EMBL/GenBank/DDBJ whole genome shotgun (WGS) entry which is preliminary data.</text>
</comment>
<evidence type="ECO:0000313" key="5">
    <source>
        <dbReference type="EMBL" id="MFH4978701.1"/>
    </source>
</evidence>
<dbReference type="SUPFAM" id="SSF56808">
    <property type="entry name" value="Ribosomal protein L1"/>
    <property type="match status" value="1"/>
</dbReference>
<keyword evidence="2" id="KW-0689">Ribosomal protein</keyword>
<feature type="region of interest" description="Disordered" evidence="4">
    <location>
        <begin position="125"/>
        <end position="154"/>
    </location>
</feature>
<evidence type="ECO:0000256" key="1">
    <source>
        <dbReference type="ARBA" id="ARBA00010531"/>
    </source>
</evidence>
<reference evidence="5 6" key="1">
    <citation type="submission" date="2024-08" db="EMBL/GenBank/DDBJ databases">
        <title>Gnathostoma spinigerum genome.</title>
        <authorList>
            <person name="Gonzalez-Bertolin B."/>
            <person name="Monzon S."/>
            <person name="Zaballos A."/>
            <person name="Jimenez P."/>
            <person name="Dekumyoy P."/>
            <person name="Varona S."/>
            <person name="Cuesta I."/>
            <person name="Sumanam S."/>
            <person name="Adisakwattana P."/>
            <person name="Gasser R.B."/>
            <person name="Hernandez-Gonzalez A."/>
            <person name="Young N.D."/>
            <person name="Perteguer M.J."/>
        </authorList>
    </citation>
    <scope>NUCLEOTIDE SEQUENCE [LARGE SCALE GENOMIC DNA]</scope>
    <source>
        <strain evidence="5">AL3</strain>
        <tissue evidence="5">Liver</tissue>
    </source>
</reference>
<dbReference type="GO" id="GO:0005840">
    <property type="term" value="C:ribosome"/>
    <property type="evidence" value="ECO:0007669"/>
    <property type="project" value="UniProtKB-KW"/>
</dbReference>
<dbReference type="PANTHER" id="PTHR36427:SF3">
    <property type="entry name" value="LARGE RIBOSOMAL SUBUNIT PROTEIN UL1M"/>
    <property type="match status" value="1"/>
</dbReference>
<evidence type="ECO:0000256" key="4">
    <source>
        <dbReference type="SAM" id="MobiDB-lite"/>
    </source>
</evidence>
<keyword evidence="3" id="KW-0687">Ribonucleoprotein</keyword>
<evidence type="ECO:0000256" key="3">
    <source>
        <dbReference type="ARBA" id="ARBA00023274"/>
    </source>
</evidence>
<dbReference type="Proteomes" id="UP001608902">
    <property type="component" value="Unassembled WGS sequence"/>
</dbReference>
<evidence type="ECO:0000256" key="2">
    <source>
        <dbReference type="ARBA" id="ARBA00022980"/>
    </source>
</evidence>
<dbReference type="PANTHER" id="PTHR36427">
    <property type="entry name" value="54S RIBOSOMAL PROTEIN L1, MITOCHONDRIAL"/>
    <property type="match status" value="1"/>
</dbReference>
<proteinExistence type="inferred from homology"/>
<protein>
    <submittedName>
        <fullName evidence="5">Uncharacterized protein</fullName>
    </submittedName>
</protein>
<organism evidence="5 6">
    <name type="scientific">Gnathostoma spinigerum</name>
    <dbReference type="NCBI Taxonomy" id="75299"/>
    <lineage>
        <taxon>Eukaryota</taxon>
        <taxon>Metazoa</taxon>
        <taxon>Ecdysozoa</taxon>
        <taxon>Nematoda</taxon>
        <taxon>Chromadorea</taxon>
        <taxon>Rhabditida</taxon>
        <taxon>Spirurina</taxon>
        <taxon>Gnathostomatomorpha</taxon>
        <taxon>Gnathostomatoidea</taxon>
        <taxon>Gnathostomatidae</taxon>
        <taxon>Gnathostoma</taxon>
    </lineage>
</organism>
<dbReference type="InterPro" id="IPR023674">
    <property type="entry name" value="Ribosomal_uL1-like"/>
</dbReference>